<dbReference type="Pfam" id="PF00188">
    <property type="entry name" value="CAP"/>
    <property type="match status" value="1"/>
</dbReference>
<dbReference type="InterPro" id="IPR035940">
    <property type="entry name" value="CAP_sf"/>
</dbReference>
<dbReference type="RefSeq" id="XP_013870114.1">
    <property type="nucleotide sequence ID" value="XM_014014660.1"/>
</dbReference>
<dbReference type="CDD" id="cd05382">
    <property type="entry name" value="CAP_GAPR1-like"/>
    <property type="match status" value="1"/>
</dbReference>
<dbReference type="Gene3D" id="3.40.33.10">
    <property type="entry name" value="CAP"/>
    <property type="match status" value="1"/>
</dbReference>
<dbReference type="AlphaFoldDB" id="A0A2I4BQX4"/>
<feature type="domain" description="SCP" evidence="1">
    <location>
        <begin position="5"/>
        <end position="137"/>
    </location>
</feature>
<name>A0A2I4BQX4_AUSLI</name>
<dbReference type="PANTHER" id="PTHR10334">
    <property type="entry name" value="CYSTEINE-RICH SECRETORY PROTEIN-RELATED"/>
    <property type="match status" value="1"/>
</dbReference>
<dbReference type="InParanoid" id="A0A2I4BQX4"/>
<dbReference type="PRINTS" id="PR00837">
    <property type="entry name" value="V5TPXLIKE"/>
</dbReference>
<dbReference type="SMART" id="SM00198">
    <property type="entry name" value="SCP"/>
    <property type="match status" value="1"/>
</dbReference>
<dbReference type="KEGG" id="alim:106521901"/>
<reference evidence="3" key="1">
    <citation type="submission" date="2025-08" db="UniProtKB">
        <authorList>
            <consortium name="RefSeq"/>
        </authorList>
    </citation>
    <scope>IDENTIFICATION</scope>
    <source>
        <strain evidence="3">Quisiro</strain>
        <tissue evidence="3">Liver</tissue>
    </source>
</reference>
<dbReference type="GO" id="GO:0005576">
    <property type="term" value="C:extracellular region"/>
    <property type="evidence" value="ECO:0007669"/>
    <property type="project" value="InterPro"/>
</dbReference>
<dbReference type="PROSITE" id="PS01009">
    <property type="entry name" value="CRISP_1"/>
    <property type="match status" value="1"/>
</dbReference>
<dbReference type="InterPro" id="IPR001283">
    <property type="entry name" value="CRISP-related"/>
</dbReference>
<keyword evidence="2" id="KW-1185">Reference proteome</keyword>
<dbReference type="FunFam" id="3.40.33.10:FF:000002">
    <property type="entry name" value="Golgi-associated plant pathogenesis-related protein 1"/>
    <property type="match status" value="1"/>
</dbReference>
<accession>A0A2I4BQX4</accession>
<gene>
    <name evidence="3" type="primary">LOC106521901</name>
</gene>
<dbReference type="Proteomes" id="UP000192220">
    <property type="component" value="Unplaced"/>
</dbReference>
<dbReference type="InterPro" id="IPR014044">
    <property type="entry name" value="CAP_dom"/>
</dbReference>
<dbReference type="InterPro" id="IPR034113">
    <property type="entry name" value="SCP_GAPR1-like"/>
</dbReference>
<dbReference type="SUPFAM" id="SSF55797">
    <property type="entry name" value="PR-1-like"/>
    <property type="match status" value="1"/>
</dbReference>
<evidence type="ECO:0000259" key="1">
    <source>
        <dbReference type="SMART" id="SM00198"/>
    </source>
</evidence>
<proteinExistence type="predicted"/>
<dbReference type="FunCoup" id="A0A2I4BQX4">
    <property type="interactions" value="1"/>
</dbReference>
<dbReference type="GeneID" id="106521901"/>
<sequence>MAVEAFKEKFLETHNTYRTMHQAPPLTYNSELCSKAQAWADQLLQRKTLAHSETDDGENVFYSFSSASLNLKGNEAVDSWYKEIEKYDFSSPGYQSGTGHFTQVVWKDTKELGVGMATDGNIAFVVGQYRPAGNFTNKGYFEKNVRPKDL</sequence>
<protein>
    <submittedName>
        <fullName evidence="3">Golgi-associated plant pathogenesis-related protein 1</fullName>
    </submittedName>
</protein>
<organism evidence="2 3">
    <name type="scientific">Austrofundulus limnaeus</name>
    <name type="common">Annual killifish</name>
    <dbReference type="NCBI Taxonomy" id="52670"/>
    <lineage>
        <taxon>Eukaryota</taxon>
        <taxon>Metazoa</taxon>
        <taxon>Chordata</taxon>
        <taxon>Craniata</taxon>
        <taxon>Vertebrata</taxon>
        <taxon>Euteleostomi</taxon>
        <taxon>Actinopterygii</taxon>
        <taxon>Neopterygii</taxon>
        <taxon>Teleostei</taxon>
        <taxon>Neoteleostei</taxon>
        <taxon>Acanthomorphata</taxon>
        <taxon>Ovalentaria</taxon>
        <taxon>Atherinomorphae</taxon>
        <taxon>Cyprinodontiformes</taxon>
        <taxon>Rivulidae</taxon>
        <taxon>Austrofundulus</taxon>
    </lineage>
</organism>
<evidence type="ECO:0000313" key="3">
    <source>
        <dbReference type="RefSeq" id="XP_013870114.1"/>
    </source>
</evidence>
<evidence type="ECO:0000313" key="2">
    <source>
        <dbReference type="Proteomes" id="UP000192220"/>
    </source>
</evidence>
<dbReference type="InterPro" id="IPR018244">
    <property type="entry name" value="Allrgn_V5/Tpx1_CS"/>
</dbReference>
<dbReference type="STRING" id="52670.A0A2I4BQX4"/>
<dbReference type="OrthoDB" id="337038at2759"/>